<evidence type="ECO:0000256" key="4">
    <source>
        <dbReference type="PIRNR" id="PIRNR028729"/>
    </source>
</evidence>
<dbReference type="Pfam" id="PF01466">
    <property type="entry name" value="Skp1"/>
    <property type="match status" value="1"/>
</dbReference>
<accession>A0AAW1Y886</accession>
<feature type="domain" description="SKP1 component POZ" evidence="6">
    <location>
        <begin position="8"/>
        <end position="66"/>
    </location>
</feature>
<dbReference type="InterPro" id="IPR011333">
    <property type="entry name" value="SKP1/BTB/POZ_sf"/>
</dbReference>
<dbReference type="InterPro" id="IPR016073">
    <property type="entry name" value="Skp1_comp_POZ"/>
</dbReference>
<comment type="pathway">
    <text evidence="1 4">Protein modification; protein ubiquitination.</text>
</comment>
<dbReference type="Proteomes" id="UP001457282">
    <property type="component" value="Unassembled WGS sequence"/>
</dbReference>
<dbReference type="AlphaFoldDB" id="A0AAW1Y886"/>
<dbReference type="InterPro" id="IPR036296">
    <property type="entry name" value="SKP1-like_dim_sf"/>
</dbReference>
<proteinExistence type="inferred from homology"/>
<dbReference type="SUPFAM" id="SSF81382">
    <property type="entry name" value="Skp1 dimerisation domain-like"/>
    <property type="match status" value="1"/>
</dbReference>
<comment type="caution">
    <text evidence="7">The sequence shown here is derived from an EMBL/GenBank/DDBJ whole genome shotgun (WGS) entry which is preliminary data.</text>
</comment>
<protein>
    <recommendedName>
        <fullName evidence="4">SKP1-like protein</fullName>
    </recommendedName>
</protein>
<organism evidence="7 8">
    <name type="scientific">Rubus argutus</name>
    <name type="common">Southern blackberry</name>
    <dbReference type="NCBI Taxonomy" id="59490"/>
    <lineage>
        <taxon>Eukaryota</taxon>
        <taxon>Viridiplantae</taxon>
        <taxon>Streptophyta</taxon>
        <taxon>Embryophyta</taxon>
        <taxon>Tracheophyta</taxon>
        <taxon>Spermatophyta</taxon>
        <taxon>Magnoliopsida</taxon>
        <taxon>eudicotyledons</taxon>
        <taxon>Gunneridae</taxon>
        <taxon>Pentapetalae</taxon>
        <taxon>rosids</taxon>
        <taxon>fabids</taxon>
        <taxon>Rosales</taxon>
        <taxon>Rosaceae</taxon>
        <taxon>Rosoideae</taxon>
        <taxon>Rosoideae incertae sedis</taxon>
        <taxon>Rubus</taxon>
    </lineage>
</organism>
<dbReference type="PIRSF" id="PIRSF028729">
    <property type="entry name" value="E3_ubiquit_lig_SCF_Skp"/>
    <property type="match status" value="1"/>
</dbReference>
<evidence type="ECO:0000259" key="6">
    <source>
        <dbReference type="Pfam" id="PF03931"/>
    </source>
</evidence>
<feature type="domain" description="SKP1 component dimerisation" evidence="5">
    <location>
        <begin position="103"/>
        <end position="149"/>
    </location>
</feature>
<dbReference type="PANTHER" id="PTHR11165">
    <property type="entry name" value="SKP1"/>
    <property type="match status" value="1"/>
</dbReference>
<name>A0AAW1Y886_RUBAR</name>
<comment type="similarity">
    <text evidence="2 4">Belongs to the SKP1 family.</text>
</comment>
<gene>
    <name evidence="7" type="ORF">M0R45_010510</name>
</gene>
<dbReference type="Pfam" id="PF03931">
    <property type="entry name" value="Skp1_POZ"/>
    <property type="match status" value="1"/>
</dbReference>
<dbReference type="GO" id="GO:0009867">
    <property type="term" value="P:jasmonic acid mediated signaling pathway"/>
    <property type="evidence" value="ECO:0007669"/>
    <property type="project" value="UniProtKB-ARBA"/>
</dbReference>
<dbReference type="GO" id="GO:0006511">
    <property type="term" value="P:ubiquitin-dependent protein catabolic process"/>
    <property type="evidence" value="ECO:0007669"/>
    <property type="project" value="InterPro"/>
</dbReference>
<dbReference type="InterPro" id="IPR001232">
    <property type="entry name" value="SKP1-like"/>
</dbReference>
<evidence type="ECO:0000259" key="5">
    <source>
        <dbReference type="Pfam" id="PF01466"/>
    </source>
</evidence>
<dbReference type="SUPFAM" id="SSF54695">
    <property type="entry name" value="POZ domain"/>
    <property type="match status" value="1"/>
</dbReference>
<dbReference type="InterPro" id="IPR016897">
    <property type="entry name" value="SKP1"/>
</dbReference>
<keyword evidence="3 4" id="KW-0833">Ubl conjugation pathway</keyword>
<dbReference type="EMBL" id="JBEDUW010000002">
    <property type="protein sequence ID" value="KAK9944976.1"/>
    <property type="molecule type" value="Genomic_DNA"/>
</dbReference>
<evidence type="ECO:0000256" key="2">
    <source>
        <dbReference type="ARBA" id="ARBA00009993"/>
    </source>
</evidence>
<evidence type="ECO:0000256" key="1">
    <source>
        <dbReference type="ARBA" id="ARBA00004906"/>
    </source>
</evidence>
<evidence type="ECO:0000256" key="3">
    <source>
        <dbReference type="ARBA" id="ARBA00022786"/>
    </source>
</evidence>
<comment type="subunit">
    <text evidence="4">Part of a SCF (SKP1-cullin-F-box) protein ligase complex.</text>
</comment>
<dbReference type="GO" id="GO:0016567">
    <property type="term" value="P:protein ubiquitination"/>
    <property type="evidence" value="ECO:0007669"/>
    <property type="project" value="UniProtKB-UniRule"/>
</dbReference>
<dbReference type="Gene3D" id="3.30.710.10">
    <property type="entry name" value="Potassium Channel Kv1.1, Chain A"/>
    <property type="match status" value="1"/>
</dbReference>
<evidence type="ECO:0000313" key="8">
    <source>
        <dbReference type="Proteomes" id="UP001457282"/>
    </source>
</evidence>
<sequence length="152" mass="17510">MSMTDEKKMITLRCSDGEQYVVEEEVAVESQTIKDMVEVDCASNVIPLSDVTGKVLAKVLEYCKKRTEEDEVALVAWDKDYVDNLDTNTLYDVILAANYLNIKGLLDLTCQKVADMIRGKQSKEIREIFNIKNDLTREEEEEVRRENSWSFD</sequence>
<keyword evidence="8" id="KW-1185">Reference proteome</keyword>
<reference evidence="7 8" key="1">
    <citation type="journal article" date="2023" name="G3 (Bethesda)">
        <title>A chromosome-length genome assembly and annotation of blackberry (Rubus argutus, cv. 'Hillquist').</title>
        <authorList>
            <person name="Bruna T."/>
            <person name="Aryal R."/>
            <person name="Dudchenko O."/>
            <person name="Sargent D.J."/>
            <person name="Mead D."/>
            <person name="Buti M."/>
            <person name="Cavallini A."/>
            <person name="Hytonen T."/>
            <person name="Andres J."/>
            <person name="Pham M."/>
            <person name="Weisz D."/>
            <person name="Mascagni F."/>
            <person name="Usai G."/>
            <person name="Natali L."/>
            <person name="Bassil N."/>
            <person name="Fernandez G.E."/>
            <person name="Lomsadze A."/>
            <person name="Armour M."/>
            <person name="Olukolu B."/>
            <person name="Poorten T."/>
            <person name="Britton C."/>
            <person name="Davik J."/>
            <person name="Ashrafi H."/>
            <person name="Aiden E.L."/>
            <person name="Borodovsky M."/>
            <person name="Worthington M."/>
        </authorList>
    </citation>
    <scope>NUCLEOTIDE SEQUENCE [LARGE SCALE GENOMIC DNA]</scope>
    <source>
        <strain evidence="7">PI 553951</strain>
    </source>
</reference>
<dbReference type="SMART" id="SM00512">
    <property type="entry name" value="Skp1"/>
    <property type="match status" value="1"/>
</dbReference>
<dbReference type="FunFam" id="3.30.710.10:FF:000026">
    <property type="entry name" value="E3 ubiquitin ligase complex SCF subunit"/>
    <property type="match status" value="1"/>
</dbReference>
<dbReference type="InterPro" id="IPR016072">
    <property type="entry name" value="Skp1_comp_dimer"/>
</dbReference>
<comment type="function">
    <text evidence="4">Involved in ubiquitination and subsequent proteasomal degradation of target proteins. Together with CUL1, RBX1 and a F-box protein, it forms a SCF E3 ubiquitin ligase complex. The functional specificity of this complex depends on the type of F-box protein. In the SCF complex, it serves as an adapter that links the F-box protein to CUL1.</text>
</comment>
<evidence type="ECO:0000313" key="7">
    <source>
        <dbReference type="EMBL" id="KAK9944976.1"/>
    </source>
</evidence>